<keyword evidence="2" id="KW-1185">Reference proteome</keyword>
<comment type="caution">
    <text evidence="1">The sequence shown here is derived from an EMBL/GenBank/DDBJ whole genome shotgun (WGS) entry which is preliminary data.</text>
</comment>
<sequence length="113" mass="12535">SSQDIAPPTELRKSTRTSKPPIWMKDFVISAKSQTAQTSSHPISTVISYDSLSPAYQSFLTRFSAEVEPATYAHAAKDPRWVEAMQLEIKALEDNNTWKVVPLPEGKKAIGCK</sequence>
<evidence type="ECO:0000313" key="1">
    <source>
        <dbReference type="EMBL" id="OIT31090.1"/>
    </source>
</evidence>
<protein>
    <recommendedName>
        <fullName evidence="3">Mitochondrial protein</fullName>
    </recommendedName>
</protein>
<evidence type="ECO:0000313" key="2">
    <source>
        <dbReference type="Proteomes" id="UP000187609"/>
    </source>
</evidence>
<feature type="non-terminal residue" evidence="1">
    <location>
        <position position="1"/>
    </location>
</feature>
<proteinExistence type="predicted"/>
<dbReference type="Proteomes" id="UP000187609">
    <property type="component" value="Unassembled WGS sequence"/>
</dbReference>
<name>A0A314KP65_NICAT</name>
<reference evidence="1" key="1">
    <citation type="submission" date="2016-11" db="EMBL/GenBank/DDBJ databases">
        <title>The genome of Nicotiana attenuata.</title>
        <authorList>
            <person name="Xu S."/>
            <person name="Brockmoeller T."/>
            <person name="Gaquerel E."/>
            <person name="Navarro A."/>
            <person name="Kuhl H."/>
            <person name="Gase K."/>
            <person name="Ling Z."/>
            <person name="Zhou W."/>
            <person name="Kreitzer C."/>
            <person name="Stanke M."/>
            <person name="Tang H."/>
            <person name="Lyons E."/>
            <person name="Pandey P."/>
            <person name="Pandey S.P."/>
            <person name="Timmermann B."/>
            <person name="Baldwin I.T."/>
        </authorList>
    </citation>
    <scope>NUCLEOTIDE SEQUENCE [LARGE SCALE GENOMIC DNA]</scope>
    <source>
        <strain evidence="1">UT</strain>
    </source>
</reference>
<gene>
    <name evidence="1" type="ORF">A4A49_66073</name>
</gene>
<evidence type="ECO:0008006" key="3">
    <source>
        <dbReference type="Google" id="ProtNLM"/>
    </source>
</evidence>
<accession>A0A314KP65</accession>
<organism evidence="1 2">
    <name type="scientific">Nicotiana attenuata</name>
    <name type="common">Coyote tobacco</name>
    <dbReference type="NCBI Taxonomy" id="49451"/>
    <lineage>
        <taxon>Eukaryota</taxon>
        <taxon>Viridiplantae</taxon>
        <taxon>Streptophyta</taxon>
        <taxon>Embryophyta</taxon>
        <taxon>Tracheophyta</taxon>
        <taxon>Spermatophyta</taxon>
        <taxon>Magnoliopsida</taxon>
        <taxon>eudicotyledons</taxon>
        <taxon>Gunneridae</taxon>
        <taxon>Pentapetalae</taxon>
        <taxon>asterids</taxon>
        <taxon>lamiids</taxon>
        <taxon>Solanales</taxon>
        <taxon>Solanaceae</taxon>
        <taxon>Nicotianoideae</taxon>
        <taxon>Nicotianeae</taxon>
        <taxon>Nicotiana</taxon>
    </lineage>
</organism>
<dbReference type="EMBL" id="MJEQ01001358">
    <property type="protein sequence ID" value="OIT31090.1"/>
    <property type="molecule type" value="Genomic_DNA"/>
</dbReference>
<dbReference type="STRING" id="49451.A0A314KP65"/>
<feature type="non-terminal residue" evidence="1">
    <location>
        <position position="113"/>
    </location>
</feature>
<dbReference type="AlphaFoldDB" id="A0A314KP65"/>
<dbReference type="Gramene" id="OIT31090">
    <property type="protein sequence ID" value="OIT31090"/>
    <property type="gene ID" value="A4A49_66073"/>
</dbReference>